<organism evidence="1 2">
    <name type="scientific">Caballeronia udeis</name>
    <dbReference type="NCBI Taxonomy" id="1232866"/>
    <lineage>
        <taxon>Bacteria</taxon>
        <taxon>Pseudomonadati</taxon>
        <taxon>Pseudomonadota</taxon>
        <taxon>Betaproteobacteria</taxon>
        <taxon>Burkholderiales</taxon>
        <taxon>Burkholderiaceae</taxon>
        <taxon>Caballeronia</taxon>
    </lineage>
</organism>
<comment type="caution">
    <text evidence="1">The sequence shown here is derived from an EMBL/GenBank/DDBJ whole genome shotgun (WGS) entry which is preliminary data.</text>
</comment>
<name>A0ABW8MVC6_9BURK</name>
<reference evidence="1 2" key="1">
    <citation type="submission" date="2024-10" db="EMBL/GenBank/DDBJ databases">
        <authorList>
            <person name="Deangelis K."/>
            <person name="Huntemann M."/>
            <person name="Clum A."/>
            <person name="Wang J."/>
            <person name="Palaniappan K."/>
            <person name="Ritter S."/>
            <person name="Chen I.-M."/>
            <person name="Stamatis D."/>
            <person name="Reddy T."/>
            <person name="O'Malley R."/>
            <person name="Daum C."/>
            <person name="Ng V."/>
            <person name="Ivanova N."/>
            <person name="Kyrpides N."/>
            <person name="Woyke T."/>
        </authorList>
    </citation>
    <scope>NUCLEOTIDE SEQUENCE [LARGE SCALE GENOMIC DNA]</scope>
    <source>
        <strain evidence="1 2">GAS97</strain>
    </source>
</reference>
<sequence>MFAPPLASKTTNEQTGGGKLSAAGALVAVARVAAHQLGKTRGDGRKKSFGDYNEIFESVQLGFPIDPIGVIRRVWGHKTPKSKQRAPDSSQCALCFQCGFSDDLAGFGRPRMAMYPHHA</sequence>
<proteinExistence type="predicted"/>
<dbReference type="Proteomes" id="UP001620514">
    <property type="component" value="Unassembled WGS sequence"/>
</dbReference>
<dbReference type="EMBL" id="JBIYDN010000037">
    <property type="protein sequence ID" value="MFK4447675.1"/>
    <property type="molecule type" value="Genomic_DNA"/>
</dbReference>
<gene>
    <name evidence="1" type="ORF">ABH943_007712</name>
</gene>
<protein>
    <submittedName>
        <fullName evidence="1">Uncharacterized protein</fullName>
    </submittedName>
</protein>
<evidence type="ECO:0000313" key="2">
    <source>
        <dbReference type="Proteomes" id="UP001620514"/>
    </source>
</evidence>
<reference evidence="1 2" key="2">
    <citation type="submission" date="2024-11" db="EMBL/GenBank/DDBJ databases">
        <title>Using genomics to understand microbial adaptation to soil warming.</title>
        <authorList>
            <person name="Deangelis K.M. PhD."/>
        </authorList>
    </citation>
    <scope>NUCLEOTIDE SEQUENCE [LARGE SCALE GENOMIC DNA]</scope>
    <source>
        <strain evidence="1 2">GAS97</strain>
    </source>
</reference>
<keyword evidence="2" id="KW-1185">Reference proteome</keyword>
<accession>A0ABW8MVC6</accession>
<evidence type="ECO:0000313" key="1">
    <source>
        <dbReference type="EMBL" id="MFK4447675.1"/>
    </source>
</evidence>